<evidence type="ECO:0000313" key="7">
    <source>
        <dbReference type="Proteomes" id="UP000033633"/>
    </source>
</evidence>
<organism evidence="6 7">
    <name type="scientific">Photobacterium halotolerans</name>
    <dbReference type="NCBI Taxonomy" id="265726"/>
    <lineage>
        <taxon>Bacteria</taxon>
        <taxon>Pseudomonadati</taxon>
        <taxon>Pseudomonadota</taxon>
        <taxon>Gammaproteobacteria</taxon>
        <taxon>Vibrionales</taxon>
        <taxon>Vibrionaceae</taxon>
        <taxon>Photobacterium</taxon>
    </lineage>
</organism>
<gene>
    <name evidence="6" type="ORF">KY46_04800</name>
</gene>
<evidence type="ECO:0000256" key="3">
    <source>
        <dbReference type="ARBA" id="ARBA00023125"/>
    </source>
</evidence>
<evidence type="ECO:0000256" key="4">
    <source>
        <dbReference type="ARBA" id="ARBA00023163"/>
    </source>
</evidence>
<evidence type="ECO:0000256" key="1">
    <source>
        <dbReference type="ARBA" id="ARBA00009437"/>
    </source>
</evidence>
<accession>A0A0F5VFZ4</accession>
<dbReference type="InterPro" id="IPR036390">
    <property type="entry name" value="WH_DNA-bd_sf"/>
</dbReference>
<dbReference type="STRING" id="265726.KY46_04800"/>
<dbReference type="GO" id="GO:0003677">
    <property type="term" value="F:DNA binding"/>
    <property type="evidence" value="ECO:0007669"/>
    <property type="project" value="UniProtKB-KW"/>
</dbReference>
<dbReference type="InterPro" id="IPR036388">
    <property type="entry name" value="WH-like_DNA-bd_sf"/>
</dbReference>
<name>A0A0F5VFZ4_9GAMM</name>
<dbReference type="InterPro" id="IPR000847">
    <property type="entry name" value="LysR_HTH_N"/>
</dbReference>
<dbReference type="EMBL" id="JWYV01000002">
    <property type="protein sequence ID" value="KKD01086.1"/>
    <property type="molecule type" value="Genomic_DNA"/>
</dbReference>
<dbReference type="Pfam" id="PF00126">
    <property type="entry name" value="HTH_1"/>
    <property type="match status" value="1"/>
</dbReference>
<dbReference type="PROSITE" id="PS50931">
    <property type="entry name" value="HTH_LYSR"/>
    <property type="match status" value="1"/>
</dbReference>
<dbReference type="PATRIC" id="fig|265726.11.peg.2325"/>
<dbReference type="PANTHER" id="PTHR30346">
    <property type="entry name" value="TRANSCRIPTIONAL DUAL REGULATOR HCAR-RELATED"/>
    <property type="match status" value="1"/>
</dbReference>
<dbReference type="Proteomes" id="UP000033633">
    <property type="component" value="Unassembled WGS sequence"/>
</dbReference>
<evidence type="ECO:0000313" key="6">
    <source>
        <dbReference type="EMBL" id="KKD01086.1"/>
    </source>
</evidence>
<comment type="caution">
    <text evidence="6">The sequence shown here is derived from an EMBL/GenBank/DDBJ whole genome shotgun (WGS) entry which is preliminary data.</text>
</comment>
<dbReference type="Gene3D" id="3.40.190.10">
    <property type="entry name" value="Periplasmic binding protein-like II"/>
    <property type="match status" value="2"/>
</dbReference>
<proteinExistence type="inferred from homology"/>
<keyword evidence="4" id="KW-0804">Transcription</keyword>
<dbReference type="SUPFAM" id="SSF46785">
    <property type="entry name" value="Winged helix' DNA-binding domain"/>
    <property type="match status" value="1"/>
</dbReference>
<dbReference type="AlphaFoldDB" id="A0A0F5VFZ4"/>
<keyword evidence="2" id="KW-0805">Transcription regulation</keyword>
<reference evidence="6 7" key="1">
    <citation type="submission" date="2014-12" db="EMBL/GenBank/DDBJ databases">
        <title>Mercury Reductase activity and rhizosphere competence traits in the genome of root associated Photobacterium halotolerans MELD1.</title>
        <authorList>
            <person name="Mathew D.C."/>
            <person name="Huang C.-C."/>
        </authorList>
    </citation>
    <scope>NUCLEOTIDE SEQUENCE [LARGE SCALE GENOMIC DNA]</scope>
    <source>
        <strain evidence="6 7">MELD1</strain>
    </source>
</reference>
<sequence length="299" mass="34007">MKVNQKYLRSIEVLARVKNFRIASQILCISQPALSKQIKNFEDAYEIEMFIRDNQGVTLSEAGKLVIDEITALNRHLQKTDEFIASISRNNLTPLSIAFGKSSNDFLPVLIREFQKSHDKILISLADICSQEQEEQLLSGALDIGFMRKPISQTLNSIPVSKDEFVLAVSKNQYIDDNIDDYLQKYNLLMMSNHSKSQINLHTMDLLKDRTYKITNISADLQTIITLILSNTGVAILPKKSILGIYDAIQLIPFQENTQWDIHMVWHPGSPARSVALFVDHVKNELSKPGCQREDGQRF</sequence>
<evidence type="ECO:0000259" key="5">
    <source>
        <dbReference type="PROSITE" id="PS50931"/>
    </source>
</evidence>
<keyword evidence="7" id="KW-1185">Reference proteome</keyword>
<feature type="domain" description="HTH lysR-type" evidence="5">
    <location>
        <begin position="1"/>
        <end position="60"/>
    </location>
</feature>
<keyword evidence="3" id="KW-0238">DNA-binding</keyword>
<dbReference type="GO" id="GO:0003700">
    <property type="term" value="F:DNA-binding transcription factor activity"/>
    <property type="evidence" value="ECO:0007669"/>
    <property type="project" value="InterPro"/>
</dbReference>
<dbReference type="GO" id="GO:0032993">
    <property type="term" value="C:protein-DNA complex"/>
    <property type="evidence" value="ECO:0007669"/>
    <property type="project" value="TreeGrafter"/>
</dbReference>
<dbReference type="Gene3D" id="1.10.10.10">
    <property type="entry name" value="Winged helix-like DNA-binding domain superfamily/Winged helix DNA-binding domain"/>
    <property type="match status" value="1"/>
</dbReference>
<comment type="similarity">
    <text evidence="1">Belongs to the LysR transcriptional regulatory family.</text>
</comment>
<protein>
    <recommendedName>
        <fullName evidence="5">HTH lysR-type domain-containing protein</fullName>
    </recommendedName>
</protein>
<dbReference type="InterPro" id="IPR005119">
    <property type="entry name" value="LysR_subst-bd"/>
</dbReference>
<dbReference type="SUPFAM" id="SSF53850">
    <property type="entry name" value="Periplasmic binding protein-like II"/>
    <property type="match status" value="1"/>
</dbReference>
<dbReference type="Pfam" id="PF03466">
    <property type="entry name" value="LysR_substrate"/>
    <property type="match status" value="1"/>
</dbReference>
<evidence type="ECO:0000256" key="2">
    <source>
        <dbReference type="ARBA" id="ARBA00023015"/>
    </source>
</evidence>
<dbReference type="PANTHER" id="PTHR30346:SF0">
    <property type="entry name" value="HCA OPERON TRANSCRIPTIONAL ACTIVATOR HCAR"/>
    <property type="match status" value="1"/>
</dbReference>
<dbReference type="CDD" id="cd08414">
    <property type="entry name" value="PBP2_LTTR_aromatics_like"/>
    <property type="match status" value="1"/>
</dbReference>